<evidence type="ECO:0000256" key="2">
    <source>
        <dbReference type="SAM" id="MobiDB-lite"/>
    </source>
</evidence>
<keyword evidence="6" id="KW-1185">Reference proteome</keyword>
<proteinExistence type="predicted"/>
<name>A0ABT0YWJ3_9BURK</name>
<dbReference type="PROSITE" id="PS51123">
    <property type="entry name" value="OMPA_2"/>
    <property type="match status" value="1"/>
</dbReference>
<gene>
    <name evidence="5" type="ORF">M8A51_21965</name>
</gene>
<dbReference type="PROSITE" id="PS51318">
    <property type="entry name" value="TAT"/>
    <property type="match status" value="1"/>
</dbReference>
<feature type="signal peptide" evidence="3">
    <location>
        <begin position="1"/>
        <end position="25"/>
    </location>
</feature>
<sequence>MNLPTPARRQPLPIAALLAASLWSAGCTAPAVAPTASAPAPAAPATGAAPAARPAAASAEDSAPQPFDQAVRLAGNHLFTDAAAELGRSPRTVVIDPLIDANTGSQTRSTVSMGEQLAAQVASLYPNWKVVPLTRANLAADPLLLIGTVTPVAKRAMVADSPADSVRLWVTLIDLKTNKIVAKREQYSTLESVNAEPLAVYQDSPTWSKDKTVAAYIKSCQRLTEIGDPADPDYLSRLHAAATVNEAIIAYEQGDYAGANRLYKEALPLAEPGDLRVLNGLYTTSLKLRQPDAANQAFARLVSSGLEHRRLPLKILFKPGGTEFVEPLGNQYQQWLATVAREIGQAPSCVRVEGHTSRTGSASRNQALSLQRAEAVERLLKRHANISARLLRPAGKGSREALIGIGTDDARDALDRRVEFKVDHCT</sequence>
<dbReference type="PANTHER" id="PTHR30329">
    <property type="entry name" value="STATOR ELEMENT OF FLAGELLAR MOTOR COMPLEX"/>
    <property type="match status" value="1"/>
</dbReference>
<dbReference type="Gene3D" id="3.30.1330.60">
    <property type="entry name" value="OmpA-like domain"/>
    <property type="match status" value="1"/>
</dbReference>
<keyword evidence="3" id="KW-0732">Signal</keyword>
<dbReference type="InterPro" id="IPR006311">
    <property type="entry name" value="TAT_signal"/>
</dbReference>
<dbReference type="Pfam" id="PF00691">
    <property type="entry name" value="OmpA"/>
    <property type="match status" value="1"/>
</dbReference>
<feature type="region of interest" description="Disordered" evidence="2">
    <location>
        <begin position="33"/>
        <end position="64"/>
    </location>
</feature>
<dbReference type="SUPFAM" id="SSF48452">
    <property type="entry name" value="TPR-like"/>
    <property type="match status" value="1"/>
</dbReference>
<feature type="chain" id="PRO_5047529240" evidence="3">
    <location>
        <begin position="26"/>
        <end position="426"/>
    </location>
</feature>
<dbReference type="InterPro" id="IPR011990">
    <property type="entry name" value="TPR-like_helical_dom_sf"/>
</dbReference>
<accession>A0ABT0YWJ3</accession>
<comment type="caution">
    <text evidence="5">The sequence shown here is derived from an EMBL/GenBank/DDBJ whole genome shotgun (WGS) entry which is preliminary data.</text>
</comment>
<dbReference type="InterPro" id="IPR006665">
    <property type="entry name" value="OmpA-like"/>
</dbReference>
<keyword evidence="1" id="KW-0472">Membrane</keyword>
<evidence type="ECO:0000259" key="4">
    <source>
        <dbReference type="PROSITE" id="PS51123"/>
    </source>
</evidence>
<protein>
    <submittedName>
        <fullName evidence="5">OmpA family protein</fullName>
    </submittedName>
</protein>
<dbReference type="RefSeq" id="WP_251780679.1">
    <property type="nucleotide sequence ID" value="NZ_JAMKFE010000017.1"/>
</dbReference>
<dbReference type="CDD" id="cd07185">
    <property type="entry name" value="OmpA_C-like"/>
    <property type="match status" value="1"/>
</dbReference>
<dbReference type="Proteomes" id="UP001165541">
    <property type="component" value="Unassembled WGS sequence"/>
</dbReference>
<feature type="domain" description="OmpA-like" evidence="4">
    <location>
        <begin position="304"/>
        <end position="426"/>
    </location>
</feature>
<organism evidence="5 6">
    <name type="scientific">Caldimonas mangrovi</name>
    <dbReference type="NCBI Taxonomy" id="2944811"/>
    <lineage>
        <taxon>Bacteria</taxon>
        <taxon>Pseudomonadati</taxon>
        <taxon>Pseudomonadota</taxon>
        <taxon>Betaproteobacteria</taxon>
        <taxon>Burkholderiales</taxon>
        <taxon>Sphaerotilaceae</taxon>
        <taxon>Caldimonas</taxon>
    </lineage>
</organism>
<dbReference type="PANTHER" id="PTHR30329:SF21">
    <property type="entry name" value="LIPOPROTEIN YIAD-RELATED"/>
    <property type="match status" value="1"/>
</dbReference>
<evidence type="ECO:0000256" key="1">
    <source>
        <dbReference type="PROSITE-ProRule" id="PRU00473"/>
    </source>
</evidence>
<dbReference type="Gene3D" id="1.25.40.10">
    <property type="entry name" value="Tetratricopeptide repeat domain"/>
    <property type="match status" value="1"/>
</dbReference>
<dbReference type="InterPro" id="IPR036737">
    <property type="entry name" value="OmpA-like_sf"/>
</dbReference>
<reference evidence="5" key="1">
    <citation type="submission" date="2022-05" db="EMBL/GenBank/DDBJ databases">
        <title>Schlegelella sp. nov., isolated from mangrove soil.</title>
        <authorList>
            <person name="Liu Y."/>
            <person name="Ge X."/>
            <person name="Liu W."/>
        </authorList>
    </citation>
    <scope>NUCLEOTIDE SEQUENCE</scope>
    <source>
        <strain evidence="5">S2-27</strain>
    </source>
</reference>
<dbReference type="EMBL" id="JAMKFE010000017">
    <property type="protein sequence ID" value="MCM5682203.1"/>
    <property type="molecule type" value="Genomic_DNA"/>
</dbReference>
<evidence type="ECO:0000313" key="6">
    <source>
        <dbReference type="Proteomes" id="UP001165541"/>
    </source>
</evidence>
<dbReference type="InterPro" id="IPR050330">
    <property type="entry name" value="Bact_OuterMem_StrucFunc"/>
</dbReference>
<evidence type="ECO:0000313" key="5">
    <source>
        <dbReference type="EMBL" id="MCM5682203.1"/>
    </source>
</evidence>
<dbReference type="SUPFAM" id="SSF103088">
    <property type="entry name" value="OmpA-like"/>
    <property type="match status" value="1"/>
</dbReference>
<evidence type="ECO:0000256" key="3">
    <source>
        <dbReference type="SAM" id="SignalP"/>
    </source>
</evidence>